<sequence length="126" mass="14044">MADKGFQIEKMLSEVGATLIIPPLKKSTQLSMEDTQKTQAIARLRILVERAIRRVKEYHIWDGLVPLSMYLRFQIQPSFHNACLRSSSQNAGCQGFGGRLPANMAYFTESAGCKSGFAYLGPQLAF</sequence>
<proteinExistence type="predicted"/>
<name>A0A9Q1IBH4_SYNKA</name>
<evidence type="ECO:0000313" key="5">
    <source>
        <dbReference type="Proteomes" id="UP001152622"/>
    </source>
</evidence>
<reference evidence="4" key="1">
    <citation type="journal article" date="2023" name="Science">
        <title>Genome structures resolve the early diversification of teleost fishes.</title>
        <authorList>
            <person name="Parey E."/>
            <person name="Louis A."/>
            <person name="Montfort J."/>
            <person name="Bouchez O."/>
            <person name="Roques C."/>
            <person name="Iampietro C."/>
            <person name="Lluch J."/>
            <person name="Castinel A."/>
            <person name="Donnadieu C."/>
            <person name="Desvignes T."/>
            <person name="Floi Bucao C."/>
            <person name="Jouanno E."/>
            <person name="Wen M."/>
            <person name="Mejri S."/>
            <person name="Dirks R."/>
            <person name="Jansen H."/>
            <person name="Henkel C."/>
            <person name="Chen W.J."/>
            <person name="Zahm M."/>
            <person name="Cabau C."/>
            <person name="Klopp C."/>
            <person name="Thompson A.W."/>
            <person name="Robinson-Rechavi M."/>
            <person name="Braasch I."/>
            <person name="Lecointre G."/>
            <person name="Bobe J."/>
            <person name="Postlethwait J.H."/>
            <person name="Berthelot C."/>
            <person name="Roest Crollius H."/>
            <person name="Guiguen Y."/>
        </authorList>
    </citation>
    <scope>NUCLEOTIDE SEQUENCE</scope>
    <source>
        <strain evidence="4">WJC10195</strain>
    </source>
</reference>
<organism evidence="4 5">
    <name type="scientific">Synaphobranchus kaupii</name>
    <name type="common">Kaup's arrowtooth eel</name>
    <dbReference type="NCBI Taxonomy" id="118154"/>
    <lineage>
        <taxon>Eukaryota</taxon>
        <taxon>Metazoa</taxon>
        <taxon>Chordata</taxon>
        <taxon>Craniata</taxon>
        <taxon>Vertebrata</taxon>
        <taxon>Euteleostomi</taxon>
        <taxon>Actinopterygii</taxon>
        <taxon>Neopterygii</taxon>
        <taxon>Teleostei</taxon>
        <taxon>Anguilliformes</taxon>
        <taxon>Synaphobranchidae</taxon>
        <taxon>Synaphobranchus</taxon>
    </lineage>
</organism>
<dbReference type="PANTHER" id="PTHR23080:SF142">
    <property type="entry name" value="SI:CH211-69L10.4"/>
    <property type="match status" value="1"/>
</dbReference>
<comment type="cofactor">
    <cofactor evidence="1">
        <name>a divalent metal cation</name>
        <dbReference type="ChEBI" id="CHEBI:60240"/>
    </cofactor>
</comment>
<dbReference type="GO" id="GO:0046872">
    <property type="term" value="F:metal ion binding"/>
    <property type="evidence" value="ECO:0007669"/>
    <property type="project" value="UniProtKB-KW"/>
</dbReference>
<gene>
    <name evidence="4" type="ORF">SKAU_G00415340</name>
</gene>
<keyword evidence="2" id="KW-0479">Metal-binding</keyword>
<keyword evidence="5" id="KW-1185">Reference proteome</keyword>
<dbReference type="PANTHER" id="PTHR23080">
    <property type="entry name" value="THAP DOMAIN PROTEIN"/>
    <property type="match status" value="1"/>
</dbReference>
<comment type="caution">
    <text evidence="4">The sequence shown here is derived from an EMBL/GenBank/DDBJ whole genome shotgun (WGS) entry which is preliminary data.</text>
</comment>
<evidence type="ECO:0000259" key="3">
    <source>
        <dbReference type="Pfam" id="PF13359"/>
    </source>
</evidence>
<dbReference type="Proteomes" id="UP001152622">
    <property type="component" value="Chromosome 23"/>
</dbReference>
<feature type="domain" description="DDE Tnp4" evidence="3">
    <location>
        <begin position="1"/>
        <end position="73"/>
    </location>
</feature>
<dbReference type="EMBL" id="JAINUF010000023">
    <property type="protein sequence ID" value="KAJ8333526.1"/>
    <property type="molecule type" value="Genomic_DNA"/>
</dbReference>
<dbReference type="InterPro" id="IPR027806">
    <property type="entry name" value="HARBI1_dom"/>
</dbReference>
<protein>
    <recommendedName>
        <fullName evidence="3">DDE Tnp4 domain-containing protein</fullName>
    </recommendedName>
</protein>
<dbReference type="Pfam" id="PF13359">
    <property type="entry name" value="DDE_Tnp_4"/>
    <property type="match status" value="1"/>
</dbReference>
<evidence type="ECO:0000313" key="4">
    <source>
        <dbReference type="EMBL" id="KAJ8333526.1"/>
    </source>
</evidence>
<dbReference type="OrthoDB" id="10020990at2759"/>
<evidence type="ECO:0000256" key="1">
    <source>
        <dbReference type="ARBA" id="ARBA00001968"/>
    </source>
</evidence>
<accession>A0A9Q1IBH4</accession>
<dbReference type="AlphaFoldDB" id="A0A9Q1IBH4"/>
<evidence type="ECO:0000256" key="2">
    <source>
        <dbReference type="ARBA" id="ARBA00022723"/>
    </source>
</evidence>